<comment type="caution">
    <text evidence="3">The sequence shown here is derived from an EMBL/GenBank/DDBJ whole genome shotgun (WGS) entry which is preliminary data.</text>
</comment>
<dbReference type="InterPro" id="IPR018649">
    <property type="entry name" value="SHOCT"/>
</dbReference>
<evidence type="ECO:0000259" key="2">
    <source>
        <dbReference type="Pfam" id="PF09851"/>
    </source>
</evidence>
<keyword evidence="4" id="KW-1185">Reference proteome</keyword>
<dbReference type="RefSeq" id="WP_345192083.1">
    <property type="nucleotide sequence ID" value="NZ_BAABJJ010000033.1"/>
</dbReference>
<sequence length="72" mass="8622">MHHCNGHFFGMHFLWWIVGLFVLIGIFWFLFKTSFREPTKDNALQILKKRFANGEISKEEYEESKKTLEADL</sequence>
<evidence type="ECO:0000313" key="3">
    <source>
        <dbReference type="EMBL" id="GAA4948020.1"/>
    </source>
</evidence>
<feature type="domain" description="SHOCT" evidence="2">
    <location>
        <begin position="43"/>
        <end position="68"/>
    </location>
</feature>
<feature type="transmembrane region" description="Helical" evidence="1">
    <location>
        <begin position="13"/>
        <end position="31"/>
    </location>
</feature>
<evidence type="ECO:0000313" key="4">
    <source>
        <dbReference type="Proteomes" id="UP001501302"/>
    </source>
</evidence>
<dbReference type="Proteomes" id="UP001501302">
    <property type="component" value="Unassembled WGS sequence"/>
</dbReference>
<name>A0ABP9GM81_9FLAO</name>
<keyword evidence="1" id="KW-0472">Membrane</keyword>
<gene>
    <name evidence="3" type="ORF">GCM10023314_21660</name>
</gene>
<dbReference type="EMBL" id="BAABJJ010000033">
    <property type="protein sequence ID" value="GAA4948020.1"/>
    <property type="molecule type" value="Genomic_DNA"/>
</dbReference>
<accession>A0ABP9GM81</accession>
<evidence type="ECO:0000256" key="1">
    <source>
        <dbReference type="SAM" id="Phobius"/>
    </source>
</evidence>
<dbReference type="Pfam" id="PF09851">
    <property type="entry name" value="SHOCT"/>
    <property type="match status" value="1"/>
</dbReference>
<keyword evidence="1" id="KW-1133">Transmembrane helix</keyword>
<reference evidence="4" key="1">
    <citation type="journal article" date="2019" name="Int. J. Syst. Evol. Microbiol.">
        <title>The Global Catalogue of Microorganisms (GCM) 10K type strain sequencing project: providing services to taxonomists for standard genome sequencing and annotation.</title>
        <authorList>
            <consortium name="The Broad Institute Genomics Platform"/>
            <consortium name="The Broad Institute Genome Sequencing Center for Infectious Disease"/>
            <person name="Wu L."/>
            <person name="Ma J."/>
        </authorList>
    </citation>
    <scope>NUCLEOTIDE SEQUENCE [LARGE SCALE GENOMIC DNA]</scope>
    <source>
        <strain evidence="4">JCM 18285</strain>
    </source>
</reference>
<proteinExistence type="predicted"/>
<organism evidence="3 4">
    <name type="scientific">Algibacter agarivorans</name>
    <dbReference type="NCBI Taxonomy" id="1109741"/>
    <lineage>
        <taxon>Bacteria</taxon>
        <taxon>Pseudomonadati</taxon>
        <taxon>Bacteroidota</taxon>
        <taxon>Flavobacteriia</taxon>
        <taxon>Flavobacteriales</taxon>
        <taxon>Flavobacteriaceae</taxon>
        <taxon>Algibacter</taxon>
    </lineage>
</organism>
<protein>
    <recommendedName>
        <fullName evidence="2">SHOCT domain-containing protein</fullName>
    </recommendedName>
</protein>
<keyword evidence="1" id="KW-0812">Transmembrane</keyword>